<dbReference type="STRING" id="388413.ALPR1_09470"/>
<dbReference type="InterPro" id="IPR052829">
    <property type="entry name" value="N-acetyltransferase_domain"/>
</dbReference>
<protein>
    <submittedName>
        <fullName evidence="2">Acetyltransferase, GNAT family</fullName>
    </submittedName>
</protein>
<feature type="domain" description="N-acetyltransferase" evidence="1">
    <location>
        <begin position="45"/>
        <end position="192"/>
    </location>
</feature>
<dbReference type="EMBL" id="AAXU02000001">
    <property type="protein sequence ID" value="EAZ82433.1"/>
    <property type="molecule type" value="Genomic_DNA"/>
</dbReference>
<gene>
    <name evidence="2" type="ORF">ALPR1_09470</name>
</gene>
<name>A3HRG5_9BACT</name>
<dbReference type="PANTHER" id="PTHR43259">
    <property type="entry name" value="SPT10P"/>
    <property type="match status" value="1"/>
</dbReference>
<dbReference type="CDD" id="cd04301">
    <property type="entry name" value="NAT_SF"/>
    <property type="match status" value="1"/>
</dbReference>
<dbReference type="InterPro" id="IPR016181">
    <property type="entry name" value="Acyl_CoA_acyltransferase"/>
</dbReference>
<dbReference type="PROSITE" id="PS51186">
    <property type="entry name" value="GNAT"/>
    <property type="match status" value="1"/>
</dbReference>
<comment type="caution">
    <text evidence="2">The sequence shown here is derived from an EMBL/GenBank/DDBJ whole genome shotgun (WGS) entry which is preliminary data.</text>
</comment>
<dbReference type="RefSeq" id="WP_008200101.1">
    <property type="nucleotide sequence ID" value="NZ_CM001023.1"/>
</dbReference>
<dbReference type="SUPFAM" id="SSF55729">
    <property type="entry name" value="Acyl-CoA N-acyltransferases (Nat)"/>
    <property type="match status" value="1"/>
</dbReference>
<dbReference type="Gene3D" id="3.40.630.30">
    <property type="match status" value="1"/>
</dbReference>
<sequence length="192" mass="22015">MDAASEFQLVYIFSDSPQEFQSSEIQFMGEKVTFKKLLSQPNQVDDIQVFNSTLNQQIASLALESGKYSRFKKDARLNLKEFENLYQHWIEKAIDEDIVLTNKSLTAMVTISVEEKEASIGLLAVNEKEREKGLARQLVQSAENRAIHLGADRMLINTQEQNIAACNLYKSMGYEVAERVFIYHYYNTASLR</sequence>
<dbReference type="HOGENOM" id="CLU_101319_0_0_10"/>
<accession>A3HRG5</accession>
<dbReference type="OrthoDB" id="1342666at2"/>
<evidence type="ECO:0000259" key="1">
    <source>
        <dbReference type="PROSITE" id="PS51186"/>
    </source>
</evidence>
<organism evidence="2 3">
    <name type="scientific">Algoriphagus machipongonensis</name>
    <dbReference type="NCBI Taxonomy" id="388413"/>
    <lineage>
        <taxon>Bacteria</taxon>
        <taxon>Pseudomonadati</taxon>
        <taxon>Bacteroidota</taxon>
        <taxon>Cytophagia</taxon>
        <taxon>Cytophagales</taxon>
        <taxon>Cyclobacteriaceae</taxon>
        <taxon>Algoriphagus</taxon>
    </lineage>
</organism>
<dbReference type="AlphaFoldDB" id="A3HRG5"/>
<dbReference type="eggNOG" id="COG0456">
    <property type="taxonomic scope" value="Bacteria"/>
</dbReference>
<proteinExistence type="predicted"/>
<keyword evidence="3" id="KW-1185">Reference proteome</keyword>
<evidence type="ECO:0000313" key="3">
    <source>
        <dbReference type="Proteomes" id="UP000003919"/>
    </source>
</evidence>
<dbReference type="InterPro" id="IPR000182">
    <property type="entry name" value="GNAT_dom"/>
</dbReference>
<dbReference type="PANTHER" id="PTHR43259:SF1">
    <property type="entry name" value="N-ACETYLTRANSFERASE DOMAIN-CONTAINING PROTEIN"/>
    <property type="match status" value="1"/>
</dbReference>
<dbReference type="GO" id="GO:0016747">
    <property type="term" value="F:acyltransferase activity, transferring groups other than amino-acyl groups"/>
    <property type="evidence" value="ECO:0007669"/>
    <property type="project" value="InterPro"/>
</dbReference>
<dbReference type="Pfam" id="PF00583">
    <property type="entry name" value="Acetyltransf_1"/>
    <property type="match status" value="1"/>
</dbReference>
<evidence type="ECO:0000313" key="2">
    <source>
        <dbReference type="EMBL" id="EAZ82433.1"/>
    </source>
</evidence>
<reference evidence="2 3" key="1">
    <citation type="journal article" date="2011" name="J. Bacteriol.">
        <title>Complete genome sequence of Algoriphagus sp. PR1, bacterial prey of a colony-forming choanoflagellate.</title>
        <authorList>
            <person name="Alegado R.A."/>
            <person name="Ferriera S."/>
            <person name="Nusbaum C."/>
            <person name="Young S.K."/>
            <person name="Zeng Q."/>
            <person name="Imamovic A."/>
            <person name="Fairclough S.R."/>
            <person name="King N."/>
        </authorList>
    </citation>
    <scope>NUCLEOTIDE SEQUENCE [LARGE SCALE GENOMIC DNA]</scope>
    <source>
        <strain evidence="2 3">PR1</strain>
    </source>
</reference>
<dbReference type="Proteomes" id="UP000003919">
    <property type="component" value="Unassembled WGS sequence"/>
</dbReference>